<keyword evidence="2" id="KW-0732">Signal</keyword>
<feature type="region of interest" description="Disordered" evidence="1">
    <location>
        <begin position="70"/>
        <end position="92"/>
    </location>
</feature>
<name>F0JJQ8_9BACT</name>
<accession>F0JJQ8</accession>
<organism evidence="3 4">
    <name type="scientific">Pseudodesulfovibrio mercurii</name>
    <dbReference type="NCBI Taxonomy" id="641491"/>
    <lineage>
        <taxon>Bacteria</taxon>
        <taxon>Pseudomonadati</taxon>
        <taxon>Thermodesulfobacteriota</taxon>
        <taxon>Desulfovibrionia</taxon>
        <taxon>Desulfovibrionales</taxon>
        <taxon>Desulfovibrionaceae</taxon>
    </lineage>
</organism>
<evidence type="ECO:0008006" key="5">
    <source>
        <dbReference type="Google" id="ProtNLM"/>
    </source>
</evidence>
<dbReference type="eggNOG" id="ENOG5032DWH">
    <property type="taxonomic scope" value="Bacteria"/>
</dbReference>
<protein>
    <recommendedName>
        <fullName evidence="5">Lipoprotein</fullName>
    </recommendedName>
</protein>
<dbReference type="HOGENOM" id="CLU_2408421_0_0_7"/>
<dbReference type="PROSITE" id="PS51257">
    <property type="entry name" value="PROKAR_LIPOPROTEIN"/>
    <property type="match status" value="1"/>
</dbReference>
<evidence type="ECO:0000313" key="4">
    <source>
        <dbReference type="Proteomes" id="UP000007845"/>
    </source>
</evidence>
<keyword evidence="4" id="KW-1185">Reference proteome</keyword>
<sequence precursor="true">MRNIMICTAMLGVMLLAGCGTLFEGKQSTPEFGSSVHMAVAGQTANPEAGGDAPVVGLDGKYAAEAMKKYQKGPREKSDAKTESTFGVVEVQ</sequence>
<evidence type="ECO:0000256" key="2">
    <source>
        <dbReference type="SAM" id="SignalP"/>
    </source>
</evidence>
<dbReference type="KEGG" id="ddn:DND132_2954"/>
<evidence type="ECO:0000256" key="1">
    <source>
        <dbReference type="SAM" id="MobiDB-lite"/>
    </source>
</evidence>
<evidence type="ECO:0000313" key="3">
    <source>
        <dbReference type="EMBL" id="EGB16157.1"/>
    </source>
</evidence>
<reference evidence="3 4" key="1">
    <citation type="journal article" date="2011" name="J. Bacteriol.">
        <title>Genome sequence of the mercury-methylating strain Desulfovibrio desulfuricans ND132.</title>
        <authorList>
            <person name="Brown S.D."/>
            <person name="Gilmour C.C."/>
            <person name="Kucken A.M."/>
            <person name="Wall J.D."/>
            <person name="Elias D.A."/>
            <person name="Brandt C.C."/>
            <person name="Podar M."/>
            <person name="Chertkov O."/>
            <person name="Held B."/>
            <person name="Bruce D.C."/>
            <person name="Detter J.C."/>
            <person name="Tapia R."/>
            <person name="Han C.S."/>
            <person name="Goodwin L.A."/>
            <person name="Cheng J.F."/>
            <person name="Pitluck S."/>
            <person name="Woyke T."/>
            <person name="Mikhailova N."/>
            <person name="Ivanova N.N."/>
            <person name="Han J."/>
            <person name="Lucas S."/>
            <person name="Lapidus A.L."/>
            <person name="Land M.L."/>
            <person name="Hauser L.J."/>
            <person name="Palumbo A.V."/>
        </authorList>
    </citation>
    <scope>NUCLEOTIDE SEQUENCE [LARGE SCALE GENOMIC DNA]</scope>
    <source>
        <strain evidence="3 4">ND132</strain>
    </source>
</reference>
<feature type="chain" id="PRO_5003255189" description="Lipoprotein" evidence="2">
    <location>
        <begin position="23"/>
        <end position="92"/>
    </location>
</feature>
<dbReference type="EMBL" id="CP003220">
    <property type="protein sequence ID" value="EGB16157.1"/>
    <property type="molecule type" value="Genomic_DNA"/>
</dbReference>
<feature type="compositionally biased region" description="Basic and acidic residues" evidence="1">
    <location>
        <begin position="73"/>
        <end position="82"/>
    </location>
</feature>
<proteinExistence type="predicted"/>
<feature type="signal peptide" evidence="2">
    <location>
        <begin position="1"/>
        <end position="22"/>
    </location>
</feature>
<dbReference type="Proteomes" id="UP000007845">
    <property type="component" value="Chromosome"/>
</dbReference>
<dbReference type="RefSeq" id="WP_014323581.1">
    <property type="nucleotide sequence ID" value="NC_016803.1"/>
</dbReference>
<dbReference type="AlphaFoldDB" id="F0JJQ8"/>
<gene>
    <name evidence="3" type="ORF">DND132_2954</name>
</gene>
<dbReference type="STRING" id="641491.DND132_2954"/>
<dbReference type="OrthoDB" id="5460275at2"/>